<evidence type="ECO:0000313" key="2">
    <source>
        <dbReference type="Proteomes" id="UP001205861"/>
    </source>
</evidence>
<protein>
    <submittedName>
        <fullName evidence="1">Uncharacterized protein</fullName>
    </submittedName>
</protein>
<dbReference type="RefSeq" id="WP_258857253.1">
    <property type="nucleotide sequence ID" value="NZ_JANUGV010000004.1"/>
</dbReference>
<comment type="caution">
    <text evidence="1">The sequence shown here is derived from an EMBL/GenBank/DDBJ whole genome shotgun (WGS) entry which is preliminary data.</text>
</comment>
<evidence type="ECO:0000313" key="1">
    <source>
        <dbReference type="EMBL" id="MCS0609603.1"/>
    </source>
</evidence>
<keyword evidence="2" id="KW-1185">Reference proteome</keyword>
<proteinExistence type="predicted"/>
<dbReference type="EMBL" id="JANUGV010000004">
    <property type="protein sequence ID" value="MCS0609603.1"/>
    <property type="molecule type" value="Genomic_DNA"/>
</dbReference>
<organism evidence="1 2">
    <name type="scientific">Massilia solisilvae</name>
    <dbReference type="NCBI Taxonomy" id="1811225"/>
    <lineage>
        <taxon>Bacteria</taxon>
        <taxon>Pseudomonadati</taxon>
        <taxon>Pseudomonadota</taxon>
        <taxon>Betaproteobacteria</taxon>
        <taxon>Burkholderiales</taxon>
        <taxon>Oxalobacteraceae</taxon>
        <taxon>Telluria group</taxon>
        <taxon>Massilia</taxon>
    </lineage>
</organism>
<gene>
    <name evidence="1" type="ORF">NX773_15655</name>
</gene>
<dbReference type="Proteomes" id="UP001205861">
    <property type="component" value="Unassembled WGS sequence"/>
</dbReference>
<name>A0ABT2BNZ7_9BURK</name>
<reference evidence="1 2" key="1">
    <citation type="submission" date="2022-08" db="EMBL/GenBank/DDBJ databases">
        <title>Reclassification of Massilia species as members of the genera Telluria, Duganella, Pseudoduganella, Mokoshia gen. nov. and Zemynaea gen. nov. using orthogonal and non-orthogonal genome-based approaches.</title>
        <authorList>
            <person name="Bowman J.P."/>
        </authorList>
    </citation>
    <scope>NUCLEOTIDE SEQUENCE [LARGE SCALE GENOMIC DNA]</scope>
    <source>
        <strain evidence="1 2">JCM 31607</strain>
    </source>
</reference>
<accession>A0ABT2BNZ7</accession>
<sequence>MKRTDELDRKLQERLSTGRRIEGDRLMLPDAVLRAALEGTRALTANERAALQASPLTVRRLRELAIARRAGSKAVNDDAWFGSGGMLRAADASVLTRLATDDGHWILHFSQEEDGWHICLQLLARAPFTARLLRERPVLSVTDGAGAVLFRGRLDADGECEGLWTAPHPPAQHFQQHGARFAVRPEPLA</sequence>